<dbReference type="InterPro" id="IPR023213">
    <property type="entry name" value="CAT-like_dom_sf"/>
</dbReference>
<organism evidence="1 2">
    <name type="scientific">Caldimonas brevitalea</name>
    <dbReference type="NCBI Taxonomy" id="413882"/>
    <lineage>
        <taxon>Bacteria</taxon>
        <taxon>Pseudomonadati</taxon>
        <taxon>Pseudomonadota</taxon>
        <taxon>Betaproteobacteria</taxon>
        <taxon>Burkholderiales</taxon>
        <taxon>Sphaerotilaceae</taxon>
        <taxon>Caldimonas</taxon>
    </lineage>
</organism>
<dbReference type="Proteomes" id="UP000035352">
    <property type="component" value="Chromosome"/>
</dbReference>
<dbReference type="OrthoDB" id="8577777at2"/>
<name>A0A0G3BC54_9BURK</name>
<dbReference type="SUPFAM" id="SSF52777">
    <property type="entry name" value="CoA-dependent acyltransferases"/>
    <property type="match status" value="2"/>
</dbReference>
<evidence type="ECO:0008006" key="3">
    <source>
        <dbReference type="Google" id="ProtNLM"/>
    </source>
</evidence>
<dbReference type="PANTHER" id="PTHR28037">
    <property type="entry name" value="ALCOHOL O-ACETYLTRANSFERASE 1-RELATED"/>
    <property type="match status" value="1"/>
</dbReference>
<dbReference type="KEGG" id="pbh:AAW51_0201"/>
<reference evidence="1 2" key="1">
    <citation type="submission" date="2015-05" db="EMBL/GenBank/DDBJ databases">
        <authorList>
            <person name="Tang B."/>
            <person name="Yu Y."/>
        </authorList>
    </citation>
    <scope>NUCLEOTIDE SEQUENCE [LARGE SCALE GENOMIC DNA]</scope>
    <source>
        <strain evidence="1 2">DSM 7029</strain>
    </source>
</reference>
<keyword evidence="2" id="KW-1185">Reference proteome</keyword>
<dbReference type="EMBL" id="CP011371">
    <property type="protein sequence ID" value="AKJ26892.1"/>
    <property type="molecule type" value="Genomic_DNA"/>
</dbReference>
<sequence length="475" mass="52637">MASLTSAGVARAAPPQRQPLDALAEVFVHLGRLANVNTNQILIVSGRLDPALLEQAVRRAVGQIPLLRSLPLARRPELQEPVVGLAQRFVTWRQHAGDCHLADPYLRRLLMDFSDEHRLDWRARTPLQLLLVTGRDGRSSCVYLNTHHGVADARSDFLLLRLIIDHYAQLSGVPGAVASRQVLSFTPLAQFRPQWGRLTTKVGRWWRAGLSIAADLVQRDIGLQRPLRGPRWEGRSADPAIGRLDFYHGMVPPLTATRLAAAARAVGVTVNTLWCAALARALERSAAGRRGMLRITCAVSLRRLLDARYDRSFRNYLVPSNVRIPTGQSSGELLRCVHQAVEAARTDTRVSTEIGRLEALQLVLRRPALNGLARTLLNLCQGTNACYSNPGRIEEDFSNFGSTAHRTLQYIGFGCLVPPYDFILYTPTVNGRMQIDVVYRCAAFPDIRQDLVTPLLAALDRLLDDIESVDQGVTP</sequence>
<evidence type="ECO:0000313" key="2">
    <source>
        <dbReference type="Proteomes" id="UP000035352"/>
    </source>
</evidence>
<dbReference type="AlphaFoldDB" id="A0A0G3BC54"/>
<proteinExistence type="predicted"/>
<dbReference type="RefSeq" id="WP_047193134.1">
    <property type="nucleotide sequence ID" value="NZ_CP011371.1"/>
</dbReference>
<protein>
    <recommendedName>
        <fullName evidence="3">Condensation domain-containing protein</fullName>
    </recommendedName>
</protein>
<dbReference type="Gene3D" id="3.30.559.10">
    <property type="entry name" value="Chloramphenicol acetyltransferase-like domain"/>
    <property type="match status" value="1"/>
</dbReference>
<dbReference type="Gene3D" id="3.30.559.30">
    <property type="entry name" value="Nonribosomal peptide synthetase, condensation domain"/>
    <property type="match status" value="1"/>
</dbReference>
<accession>A0A0G3BC54</accession>
<evidence type="ECO:0000313" key="1">
    <source>
        <dbReference type="EMBL" id="AKJ26892.1"/>
    </source>
</evidence>
<dbReference type="InterPro" id="IPR052058">
    <property type="entry name" value="Alcohol_O-acetyltransferase"/>
</dbReference>
<gene>
    <name evidence="1" type="ORF">AAW51_0201</name>
</gene>
<dbReference type="STRING" id="413882.AAW51_0201"/>
<dbReference type="PANTHER" id="PTHR28037:SF1">
    <property type="entry name" value="ALCOHOL O-ACETYLTRANSFERASE 1-RELATED"/>
    <property type="match status" value="1"/>
</dbReference>